<evidence type="ECO:0000313" key="1">
    <source>
        <dbReference type="EMBL" id="SVD83258.1"/>
    </source>
</evidence>
<feature type="non-terminal residue" evidence="1">
    <location>
        <position position="263"/>
    </location>
</feature>
<gene>
    <name evidence="1" type="ORF">METZ01_LOCUS436112</name>
</gene>
<sequence length="263" mass="26954">DQSTTVGMITVSSTEIQGGQVLMVTINDPASANPMVPQAGVTSDFNSSTLYFNQMTDGSWVAFVVDQSTALDHDGSSSTSFDWGKSCLATLTSTEGSFTAGGNNTWSPDTTCTSAQTGDPDAPANALANAPTMILDTDGAGSVGPLLNGQTGLDEANWPIIHGFDFSATNIIAYGDDTILVTYGPEEAGSSLIGPGSFVTQGQQLELTIDDNGLNIDPTTAETWTFTTSTTARTTGATTDIDGSLGSLGFGDNGVLSVSDSDT</sequence>
<accession>A0A382YL81</accession>
<proteinExistence type="predicted"/>
<name>A0A382YL81_9ZZZZ</name>
<dbReference type="EMBL" id="UINC01176227">
    <property type="protein sequence ID" value="SVD83258.1"/>
    <property type="molecule type" value="Genomic_DNA"/>
</dbReference>
<organism evidence="1">
    <name type="scientific">marine metagenome</name>
    <dbReference type="NCBI Taxonomy" id="408172"/>
    <lineage>
        <taxon>unclassified sequences</taxon>
        <taxon>metagenomes</taxon>
        <taxon>ecological metagenomes</taxon>
    </lineage>
</organism>
<protein>
    <submittedName>
        <fullName evidence="1">Uncharacterized protein</fullName>
    </submittedName>
</protein>
<reference evidence="1" key="1">
    <citation type="submission" date="2018-05" db="EMBL/GenBank/DDBJ databases">
        <authorList>
            <person name="Lanie J.A."/>
            <person name="Ng W.-L."/>
            <person name="Kazmierczak K.M."/>
            <person name="Andrzejewski T.M."/>
            <person name="Davidsen T.M."/>
            <person name="Wayne K.J."/>
            <person name="Tettelin H."/>
            <person name="Glass J.I."/>
            <person name="Rusch D."/>
            <person name="Podicherti R."/>
            <person name="Tsui H.-C.T."/>
            <person name="Winkler M.E."/>
        </authorList>
    </citation>
    <scope>NUCLEOTIDE SEQUENCE</scope>
</reference>
<feature type="non-terminal residue" evidence="1">
    <location>
        <position position="1"/>
    </location>
</feature>
<dbReference type="AlphaFoldDB" id="A0A382YL81"/>